<dbReference type="Proteomes" id="UP000267096">
    <property type="component" value="Unassembled WGS sequence"/>
</dbReference>
<dbReference type="EMBL" id="UYRR01008927">
    <property type="protein sequence ID" value="VDK24598.1"/>
    <property type="molecule type" value="Genomic_DNA"/>
</dbReference>
<accession>A0A0M3JBR3</accession>
<evidence type="ECO:0000313" key="2">
    <source>
        <dbReference type="EMBL" id="VDK24598.1"/>
    </source>
</evidence>
<keyword evidence="3" id="KW-1185">Reference proteome</keyword>
<feature type="region of interest" description="Disordered" evidence="1">
    <location>
        <begin position="29"/>
        <end position="49"/>
    </location>
</feature>
<reference evidence="2 3" key="2">
    <citation type="submission" date="2018-11" db="EMBL/GenBank/DDBJ databases">
        <authorList>
            <consortium name="Pathogen Informatics"/>
        </authorList>
    </citation>
    <scope>NUCLEOTIDE SEQUENCE [LARGE SCALE GENOMIC DNA]</scope>
</reference>
<dbReference type="AlphaFoldDB" id="A0A0M3JBR3"/>
<gene>
    <name evidence="2" type="ORF">ASIM_LOCUS4846</name>
</gene>
<reference evidence="4" key="1">
    <citation type="submission" date="2017-02" db="UniProtKB">
        <authorList>
            <consortium name="WormBaseParasite"/>
        </authorList>
    </citation>
    <scope>IDENTIFICATION</scope>
</reference>
<sequence length="87" mass="9692">MTQMSNTTDDMSMLSVNTQLTDVHKINELRAAQHSSAPSSSSSCVENVDPNKREEYAKAIDNYLDKINANINTNDKVIIIPFVVHLI</sequence>
<organism evidence="4">
    <name type="scientific">Anisakis simplex</name>
    <name type="common">Herring worm</name>
    <dbReference type="NCBI Taxonomy" id="6269"/>
    <lineage>
        <taxon>Eukaryota</taxon>
        <taxon>Metazoa</taxon>
        <taxon>Ecdysozoa</taxon>
        <taxon>Nematoda</taxon>
        <taxon>Chromadorea</taxon>
        <taxon>Rhabditida</taxon>
        <taxon>Spirurina</taxon>
        <taxon>Ascaridomorpha</taxon>
        <taxon>Ascaridoidea</taxon>
        <taxon>Anisakidae</taxon>
        <taxon>Anisakis</taxon>
        <taxon>Anisakis simplex complex</taxon>
    </lineage>
</organism>
<evidence type="ECO:0000313" key="3">
    <source>
        <dbReference type="Proteomes" id="UP000267096"/>
    </source>
</evidence>
<protein>
    <submittedName>
        <fullName evidence="4">Late expression factor 11</fullName>
    </submittedName>
</protein>
<name>A0A0M3JBR3_ANISI</name>
<evidence type="ECO:0000313" key="4">
    <source>
        <dbReference type="WBParaSite" id="ASIM_0000504001-mRNA-1"/>
    </source>
</evidence>
<evidence type="ECO:0000256" key="1">
    <source>
        <dbReference type="SAM" id="MobiDB-lite"/>
    </source>
</evidence>
<dbReference type="WBParaSite" id="ASIM_0000504001-mRNA-1">
    <property type="protein sequence ID" value="ASIM_0000504001-mRNA-1"/>
    <property type="gene ID" value="ASIM_0000504001"/>
</dbReference>
<proteinExistence type="predicted"/>